<dbReference type="PANTHER" id="PTHR43179">
    <property type="entry name" value="RHAMNOSYLTRANSFERASE WBBL"/>
    <property type="match status" value="1"/>
</dbReference>
<sequence>MLSLLIVNWNTRERLRACLRSIGAFLPAEPVEVIVVDNASSDGSADMVAADFPQVNLIRLATNTGYAHGNNAAFAAARGEWLLTLNPDTEVLKGTLQEAIERLRAYQKAGCLGGRLVGTDGRTQRSVRGFPSVRGIFGDLTGLGRVFPRSGLGSYRLTGFDYEAEQPAPQPMGTFLLFRREAFASVDNPSAPFDESFPIFFNEVDLLWRMRGQGWACVYAPSVRVLHHGGESTRQMRPNMIWESHRSLVRFLRKHHGTKRNSLGLRLLEGFVMLGALVRARGYYAGFRA</sequence>
<dbReference type="CDD" id="cd04186">
    <property type="entry name" value="GT_2_like_c"/>
    <property type="match status" value="1"/>
</dbReference>
<dbReference type="Pfam" id="PF00535">
    <property type="entry name" value="Glycos_transf_2"/>
    <property type="match status" value="1"/>
</dbReference>
<evidence type="ECO:0000313" key="2">
    <source>
        <dbReference type="EMBL" id="MBI1757531.1"/>
    </source>
</evidence>
<name>A0A931PXA6_FIMGI</name>
<dbReference type="PANTHER" id="PTHR43179:SF7">
    <property type="entry name" value="RHAMNOSYLTRANSFERASE WBBL"/>
    <property type="match status" value="1"/>
</dbReference>
<dbReference type="Gene3D" id="3.90.550.10">
    <property type="entry name" value="Spore Coat Polysaccharide Biosynthesis Protein SpsA, Chain A"/>
    <property type="match status" value="1"/>
</dbReference>
<feature type="domain" description="Glycosyltransferase 2-like" evidence="1">
    <location>
        <begin position="3"/>
        <end position="148"/>
    </location>
</feature>
<organism evidence="2 3">
    <name type="scientific">Fimbriimonas ginsengisoli</name>
    <dbReference type="NCBI Taxonomy" id="1005039"/>
    <lineage>
        <taxon>Bacteria</taxon>
        <taxon>Bacillati</taxon>
        <taxon>Armatimonadota</taxon>
        <taxon>Fimbriimonadia</taxon>
        <taxon>Fimbriimonadales</taxon>
        <taxon>Fimbriimonadaceae</taxon>
        <taxon>Fimbriimonas</taxon>
    </lineage>
</organism>
<protein>
    <submittedName>
        <fullName evidence="2">Glycosyltransferase family 2 protein</fullName>
    </submittedName>
</protein>
<reference evidence="2" key="1">
    <citation type="submission" date="2020-07" db="EMBL/GenBank/DDBJ databases">
        <title>Huge and variable diversity of episymbiotic CPR bacteria and DPANN archaea in groundwater ecosystems.</title>
        <authorList>
            <person name="He C.Y."/>
            <person name="Keren R."/>
            <person name="Whittaker M."/>
            <person name="Farag I.F."/>
            <person name="Doudna J."/>
            <person name="Cate J.H.D."/>
            <person name="Banfield J.F."/>
        </authorList>
    </citation>
    <scope>NUCLEOTIDE SEQUENCE</scope>
    <source>
        <strain evidence="2">NC_groundwater_17_Pr7_B-0.1um_64_12</strain>
    </source>
</reference>
<evidence type="ECO:0000259" key="1">
    <source>
        <dbReference type="Pfam" id="PF00535"/>
    </source>
</evidence>
<dbReference type="SUPFAM" id="SSF53448">
    <property type="entry name" value="Nucleotide-diphospho-sugar transferases"/>
    <property type="match status" value="1"/>
</dbReference>
<evidence type="ECO:0000313" key="3">
    <source>
        <dbReference type="Proteomes" id="UP000727962"/>
    </source>
</evidence>
<accession>A0A931PXA6</accession>
<dbReference type="InterPro" id="IPR029044">
    <property type="entry name" value="Nucleotide-diphossugar_trans"/>
</dbReference>
<gene>
    <name evidence="2" type="ORF">HYR64_10540</name>
</gene>
<comment type="caution">
    <text evidence="2">The sequence shown here is derived from an EMBL/GenBank/DDBJ whole genome shotgun (WGS) entry which is preliminary data.</text>
</comment>
<proteinExistence type="predicted"/>
<dbReference type="InterPro" id="IPR001173">
    <property type="entry name" value="Glyco_trans_2-like"/>
</dbReference>
<dbReference type="Proteomes" id="UP000727962">
    <property type="component" value="Unassembled WGS sequence"/>
</dbReference>
<dbReference type="AlphaFoldDB" id="A0A931PXA6"/>
<dbReference type="EMBL" id="JACOSL010000064">
    <property type="protein sequence ID" value="MBI1757531.1"/>
    <property type="molecule type" value="Genomic_DNA"/>
</dbReference>